<dbReference type="EMBL" id="AAYY01000003">
    <property type="protein sequence ID" value="EDP44364.1"/>
    <property type="molecule type" value="Genomic_DNA"/>
</dbReference>
<dbReference type="PROSITE" id="PS00436">
    <property type="entry name" value="PEROXIDASE_2"/>
    <property type="match status" value="1"/>
</dbReference>
<dbReference type="InterPro" id="IPR002207">
    <property type="entry name" value="Peroxidase_I"/>
</dbReference>
<evidence type="ECO:0000259" key="14">
    <source>
        <dbReference type="PROSITE" id="PS50873"/>
    </source>
</evidence>
<evidence type="ECO:0000256" key="11">
    <source>
        <dbReference type="ARBA" id="ARBA00023128"/>
    </source>
</evidence>
<dbReference type="PROSITE" id="PS50873">
    <property type="entry name" value="PEROXIDASE_4"/>
    <property type="match status" value="1"/>
</dbReference>
<dbReference type="GeneID" id="5855884"/>
<evidence type="ECO:0000256" key="7">
    <source>
        <dbReference type="ARBA" id="ARBA00022723"/>
    </source>
</evidence>
<dbReference type="KEGG" id="mgl:MGL_0846"/>
<comment type="subcellular location">
    <subcellularLocation>
        <location evidence="3">Mitochondrion intermembrane space</location>
    </subcellularLocation>
    <subcellularLocation>
        <location evidence="2">Mitochondrion matrix</location>
    </subcellularLocation>
</comment>
<name>A8PVF3_MALGO</name>
<dbReference type="PeroxiBase" id="6391">
    <property type="entry name" value="MaglCcP02"/>
</dbReference>
<dbReference type="InterPro" id="IPR019794">
    <property type="entry name" value="Peroxidases_AS"/>
</dbReference>
<evidence type="ECO:0000313" key="15">
    <source>
        <dbReference type="EMBL" id="EDP44364.1"/>
    </source>
</evidence>
<dbReference type="PRINTS" id="PR00459">
    <property type="entry name" value="ASPEROXIDASE"/>
</dbReference>
<evidence type="ECO:0000256" key="13">
    <source>
        <dbReference type="RuleBase" id="RU363051"/>
    </source>
</evidence>
<protein>
    <recommendedName>
        <fullName evidence="13">Peroxidase</fullName>
        <ecNumber evidence="13">1.11.1.-</ecNumber>
    </recommendedName>
</protein>
<keyword evidence="5 13" id="KW-0575">Peroxidase</keyword>
<evidence type="ECO:0000256" key="4">
    <source>
        <dbReference type="ARBA" id="ARBA00005997"/>
    </source>
</evidence>
<dbReference type="OMA" id="MAKNYPV"/>
<keyword evidence="16" id="KW-1185">Reference proteome</keyword>
<evidence type="ECO:0000256" key="6">
    <source>
        <dbReference type="ARBA" id="ARBA00022617"/>
    </source>
</evidence>
<dbReference type="SUPFAM" id="SSF48113">
    <property type="entry name" value="Heme-dependent peroxidases"/>
    <property type="match status" value="1"/>
</dbReference>
<keyword evidence="7" id="KW-0479">Metal-binding</keyword>
<evidence type="ECO:0000256" key="2">
    <source>
        <dbReference type="ARBA" id="ARBA00004305"/>
    </source>
</evidence>
<dbReference type="InterPro" id="IPR010255">
    <property type="entry name" value="Haem_peroxidase_sf"/>
</dbReference>
<dbReference type="PROSITE" id="PS00435">
    <property type="entry name" value="PEROXIDASE_1"/>
    <property type="match status" value="1"/>
</dbReference>
<dbReference type="Proteomes" id="UP000008837">
    <property type="component" value="Unassembled WGS sequence"/>
</dbReference>
<dbReference type="FunFam" id="1.10.420.10:FF:000009">
    <property type="entry name" value="Ascorbate peroxidase"/>
    <property type="match status" value="1"/>
</dbReference>
<feature type="domain" description="Plant heme peroxidase family profile" evidence="14">
    <location>
        <begin position="103"/>
        <end position="380"/>
    </location>
</feature>
<organism evidence="15 16">
    <name type="scientific">Malassezia globosa (strain ATCC MYA-4612 / CBS 7966)</name>
    <name type="common">Dandruff-associated fungus</name>
    <dbReference type="NCBI Taxonomy" id="425265"/>
    <lineage>
        <taxon>Eukaryota</taxon>
        <taxon>Fungi</taxon>
        <taxon>Dikarya</taxon>
        <taxon>Basidiomycota</taxon>
        <taxon>Ustilaginomycotina</taxon>
        <taxon>Malasseziomycetes</taxon>
        <taxon>Malasseziales</taxon>
        <taxon>Malasseziaceae</taxon>
        <taxon>Malassezia</taxon>
    </lineage>
</organism>
<keyword evidence="9 13" id="KW-0560">Oxidoreductase</keyword>
<keyword evidence="11" id="KW-0496">Mitochondrion</keyword>
<dbReference type="PANTHER" id="PTHR31356:SF58">
    <property type="entry name" value="CYTOCHROME C PEROXIDASE, MITOCHONDRIAL"/>
    <property type="match status" value="1"/>
</dbReference>
<dbReference type="Gene3D" id="1.10.520.10">
    <property type="match status" value="1"/>
</dbReference>
<dbReference type="RefSeq" id="XP_001731578.1">
    <property type="nucleotide sequence ID" value="XM_001731526.1"/>
</dbReference>
<keyword evidence="6" id="KW-0349">Heme</keyword>
<accession>A8PVF3</accession>
<evidence type="ECO:0000256" key="9">
    <source>
        <dbReference type="ARBA" id="ARBA00023002"/>
    </source>
</evidence>
<dbReference type="InterPro" id="IPR019793">
    <property type="entry name" value="Peroxidases_heam-ligand_BS"/>
</dbReference>
<reference evidence="15 16" key="1">
    <citation type="journal article" date="2007" name="Proc. Natl. Acad. Sci. U.S.A.">
        <title>Dandruff-associated Malassezia genomes reveal convergent and divergent virulence traits shared with plant and human fungal pathogens.</title>
        <authorList>
            <person name="Xu J."/>
            <person name="Saunders C.W."/>
            <person name="Hu P."/>
            <person name="Grant R.A."/>
            <person name="Boekhout T."/>
            <person name="Kuramae E.E."/>
            <person name="Kronstad J.W."/>
            <person name="Deangelis Y.M."/>
            <person name="Reeder N.L."/>
            <person name="Johnstone K.R."/>
            <person name="Leland M."/>
            <person name="Fieno A.M."/>
            <person name="Begley W.M."/>
            <person name="Sun Y."/>
            <person name="Lacey M.P."/>
            <person name="Chaudhary T."/>
            <person name="Keough T."/>
            <person name="Chu L."/>
            <person name="Sears R."/>
            <person name="Yuan B."/>
            <person name="Dawson T.L.Jr."/>
        </authorList>
    </citation>
    <scope>NUCLEOTIDE SEQUENCE [LARGE SCALE GENOMIC DNA]</scope>
    <source>
        <strain evidence="16">ATCC MYA-4612 / CBS 7966</strain>
    </source>
</reference>
<evidence type="ECO:0000256" key="10">
    <source>
        <dbReference type="ARBA" id="ARBA00023004"/>
    </source>
</evidence>
<evidence type="ECO:0000256" key="12">
    <source>
        <dbReference type="ARBA" id="ARBA00049265"/>
    </source>
</evidence>
<dbReference type="FunFam" id="1.10.520.10:FF:000005">
    <property type="entry name" value="Cytochrome c peroxidase"/>
    <property type="match status" value="1"/>
</dbReference>
<dbReference type="VEuPathDB" id="FungiDB:MGL_0846"/>
<dbReference type="GO" id="GO:0042744">
    <property type="term" value="P:hydrogen peroxide catabolic process"/>
    <property type="evidence" value="ECO:0007669"/>
    <property type="project" value="TreeGrafter"/>
</dbReference>
<dbReference type="InParanoid" id="A8PVF3"/>
<evidence type="ECO:0000256" key="5">
    <source>
        <dbReference type="ARBA" id="ARBA00022559"/>
    </source>
</evidence>
<dbReference type="GO" id="GO:0005758">
    <property type="term" value="C:mitochondrial intermembrane space"/>
    <property type="evidence" value="ECO:0007669"/>
    <property type="project" value="UniProtKB-SubCell"/>
</dbReference>
<dbReference type="OrthoDB" id="2859658at2759"/>
<comment type="caution">
    <text evidence="15">The sequence shown here is derived from an EMBL/GenBank/DDBJ whole genome shotgun (WGS) entry which is preliminary data.</text>
</comment>
<keyword evidence="10" id="KW-0408">Iron</keyword>
<dbReference type="GO" id="GO:0005759">
    <property type="term" value="C:mitochondrial matrix"/>
    <property type="evidence" value="ECO:0007669"/>
    <property type="project" value="UniProtKB-SubCell"/>
</dbReference>
<evidence type="ECO:0000313" key="16">
    <source>
        <dbReference type="Proteomes" id="UP000008837"/>
    </source>
</evidence>
<dbReference type="GO" id="GO:0004130">
    <property type="term" value="F:cytochrome-c peroxidase activity"/>
    <property type="evidence" value="ECO:0007669"/>
    <property type="project" value="UniProtKB-EC"/>
</dbReference>
<dbReference type="InterPro" id="IPR044831">
    <property type="entry name" value="Ccp1-like"/>
</dbReference>
<dbReference type="EC" id="1.11.1.-" evidence="13"/>
<dbReference type="GO" id="GO:0046872">
    <property type="term" value="F:metal ion binding"/>
    <property type="evidence" value="ECO:0007669"/>
    <property type="project" value="UniProtKB-UniRule"/>
</dbReference>
<evidence type="ECO:0000256" key="1">
    <source>
        <dbReference type="ARBA" id="ARBA00003917"/>
    </source>
</evidence>
<comment type="catalytic activity">
    <reaction evidence="12">
        <text>2 Fe(II)-[cytochrome c] + H2O2 + 2 H(+) = 2 Fe(III)-[cytochrome c] + 2 H2O</text>
        <dbReference type="Rhea" id="RHEA:16581"/>
        <dbReference type="Rhea" id="RHEA-COMP:10350"/>
        <dbReference type="Rhea" id="RHEA-COMP:14399"/>
        <dbReference type="ChEBI" id="CHEBI:15377"/>
        <dbReference type="ChEBI" id="CHEBI:15378"/>
        <dbReference type="ChEBI" id="CHEBI:16240"/>
        <dbReference type="ChEBI" id="CHEBI:29033"/>
        <dbReference type="ChEBI" id="CHEBI:29034"/>
        <dbReference type="EC" id="1.11.1.5"/>
    </reaction>
</comment>
<comment type="function">
    <text evidence="1">Destroys radicals which are normally produced within the cells and which are toxic to biological systems.</text>
</comment>
<dbReference type="Gene3D" id="1.10.420.10">
    <property type="entry name" value="Peroxidase, domain 2"/>
    <property type="match status" value="1"/>
</dbReference>
<gene>
    <name evidence="15" type="ORF">MGL_0846</name>
</gene>
<dbReference type="PANTHER" id="PTHR31356">
    <property type="entry name" value="THYLAKOID LUMENAL 29 KDA PROTEIN, CHLOROPLASTIC-RELATED"/>
    <property type="match status" value="1"/>
</dbReference>
<dbReference type="GO" id="GO:0034599">
    <property type="term" value="P:cellular response to oxidative stress"/>
    <property type="evidence" value="ECO:0007669"/>
    <property type="project" value="InterPro"/>
</dbReference>
<dbReference type="CDD" id="cd00691">
    <property type="entry name" value="ascorbate_peroxidase"/>
    <property type="match status" value="1"/>
</dbReference>
<proteinExistence type="inferred from homology"/>
<dbReference type="Pfam" id="PF00141">
    <property type="entry name" value="peroxidase"/>
    <property type="match status" value="1"/>
</dbReference>
<dbReference type="GO" id="GO:0000302">
    <property type="term" value="P:response to reactive oxygen species"/>
    <property type="evidence" value="ECO:0007669"/>
    <property type="project" value="TreeGrafter"/>
</dbReference>
<dbReference type="AlphaFoldDB" id="A8PVF3"/>
<dbReference type="PRINTS" id="PR00458">
    <property type="entry name" value="PEROXIDASE"/>
</dbReference>
<evidence type="ECO:0000256" key="3">
    <source>
        <dbReference type="ARBA" id="ARBA00004569"/>
    </source>
</evidence>
<sequence>MALLRNLCRLSSRSVRATTTPRAASAFFPRASVRTYSTSPQESKPAAPPSGSGSNVPLLLAVLLAAGAGGAYFLSDDVKNWVNGATSTKTNPTKEDYQAVYNEIAKSLEKDSSYDDGSYAPVVLRLAWHSSGTYDKNNNTGGSNGATMRFKPEASHGANAGLENARKFHEPIKAKFPWISYSDLWTLGGVVAVQEMGGPTILWRPGRVDKPVEDTPPDGRLPDGAQGQKHLRDVFHRLGFNDKETVALAGAHAVGRCHSNHSGFEGPWTFSPTSFTNQFYVMLLDESWEPKKWDGPFQYVDKSSGSLMMLPTDYSLIKDSTFKKYVQEYAKDEQKFFKDFADVFARLLELGVPAENFEKAASSLGTKEPLKFKVLADQEK</sequence>
<evidence type="ECO:0000256" key="8">
    <source>
        <dbReference type="ARBA" id="ARBA00022946"/>
    </source>
</evidence>
<dbReference type="GO" id="GO:0020037">
    <property type="term" value="F:heme binding"/>
    <property type="evidence" value="ECO:0007669"/>
    <property type="project" value="UniProtKB-UniRule"/>
</dbReference>
<dbReference type="InterPro" id="IPR002016">
    <property type="entry name" value="Haem_peroxidase"/>
</dbReference>
<dbReference type="STRING" id="425265.A8PVF3"/>
<comment type="similarity">
    <text evidence="4">Belongs to the peroxidase family. Cytochrome c peroxidase subfamily.</text>
</comment>
<keyword evidence="8" id="KW-0809">Transit peptide</keyword>